<proteinExistence type="inferred from homology"/>
<dbReference type="GO" id="GO:0004081">
    <property type="term" value="F:bis(5'-nucleosyl)-tetraphosphatase (asymmetrical) activity"/>
    <property type="evidence" value="ECO:0007669"/>
    <property type="project" value="TreeGrafter"/>
</dbReference>
<evidence type="ECO:0000256" key="5">
    <source>
        <dbReference type="ARBA" id="ARBA00032644"/>
    </source>
</evidence>
<dbReference type="PANTHER" id="PTHR21340">
    <property type="entry name" value="DIADENOSINE 5,5-P1,P4-TETRAPHOSPHATE PYROPHOSPHOHYDROLASE MUTT"/>
    <property type="match status" value="1"/>
</dbReference>
<gene>
    <name evidence="7" type="ORF">Cha6605_2948</name>
</gene>
<dbReference type="eggNOG" id="COG0494">
    <property type="taxonomic scope" value="Bacteria"/>
</dbReference>
<dbReference type="AlphaFoldDB" id="K9UGM4"/>
<dbReference type="HOGENOM" id="CLU_037162_14_4_3"/>
<dbReference type="InterPro" id="IPR015797">
    <property type="entry name" value="NUDIX_hydrolase-like_dom_sf"/>
</dbReference>
<evidence type="ECO:0000256" key="4">
    <source>
        <dbReference type="ARBA" id="ARBA00022801"/>
    </source>
</evidence>
<keyword evidence="8" id="KW-1185">Reference proteome</keyword>
<feature type="domain" description="Nudix hydrolase" evidence="6">
    <location>
        <begin position="58"/>
        <end position="195"/>
    </location>
</feature>
<evidence type="ECO:0000313" key="8">
    <source>
        <dbReference type="Proteomes" id="UP000010366"/>
    </source>
</evidence>
<comment type="similarity">
    <text evidence="1">Belongs to the Nudix hydrolase family.</text>
</comment>
<protein>
    <recommendedName>
        <fullName evidence="2">Bis(5'-nucleosyl)-tetraphosphatase [asymmetrical]</fullName>
    </recommendedName>
    <alternativeName>
        <fullName evidence="5">Diadenosine 5',5'''-P1,P4-tetraphosphate asymmetrical hydrolase</fullName>
    </alternativeName>
</protein>
<evidence type="ECO:0000256" key="2">
    <source>
        <dbReference type="ARBA" id="ARBA00018911"/>
    </source>
</evidence>
<evidence type="ECO:0000256" key="3">
    <source>
        <dbReference type="ARBA" id="ARBA00022741"/>
    </source>
</evidence>
<accession>K9UGM4</accession>
<dbReference type="SUPFAM" id="SSF55811">
    <property type="entry name" value="Nudix"/>
    <property type="match status" value="1"/>
</dbReference>
<evidence type="ECO:0000259" key="6">
    <source>
        <dbReference type="PROSITE" id="PS51462"/>
    </source>
</evidence>
<evidence type="ECO:0000256" key="1">
    <source>
        <dbReference type="ARBA" id="ARBA00005582"/>
    </source>
</evidence>
<dbReference type="Proteomes" id="UP000010366">
    <property type="component" value="Chromosome"/>
</dbReference>
<dbReference type="PROSITE" id="PS00893">
    <property type="entry name" value="NUDIX_BOX"/>
    <property type="match status" value="1"/>
</dbReference>
<organism evidence="7 8">
    <name type="scientific">Chamaesiphon minutus (strain ATCC 27169 / PCC 6605)</name>
    <dbReference type="NCBI Taxonomy" id="1173020"/>
    <lineage>
        <taxon>Bacteria</taxon>
        <taxon>Bacillati</taxon>
        <taxon>Cyanobacteriota</taxon>
        <taxon>Cyanophyceae</taxon>
        <taxon>Gomontiellales</taxon>
        <taxon>Chamaesiphonaceae</taxon>
        <taxon>Chamaesiphon</taxon>
    </lineage>
</organism>
<dbReference type="InterPro" id="IPR003565">
    <property type="entry name" value="Tetra_PHTase"/>
</dbReference>
<dbReference type="GO" id="GO:0006754">
    <property type="term" value="P:ATP biosynthetic process"/>
    <property type="evidence" value="ECO:0007669"/>
    <property type="project" value="TreeGrafter"/>
</dbReference>
<keyword evidence="4 7" id="KW-0378">Hydrolase</keyword>
<dbReference type="InterPro" id="IPR051325">
    <property type="entry name" value="Nudix_hydrolase_domain"/>
</dbReference>
<dbReference type="EMBL" id="CP003600">
    <property type="protein sequence ID" value="AFY93980.1"/>
    <property type="molecule type" value="Genomic_DNA"/>
</dbReference>
<reference evidence="7 8" key="1">
    <citation type="submission" date="2012-05" db="EMBL/GenBank/DDBJ databases">
        <title>Finished chromosome of genome of Chamaesiphon sp. PCC 6605.</title>
        <authorList>
            <consortium name="US DOE Joint Genome Institute"/>
            <person name="Gugger M."/>
            <person name="Coursin T."/>
            <person name="Rippka R."/>
            <person name="Tandeau De Marsac N."/>
            <person name="Huntemann M."/>
            <person name="Wei C.-L."/>
            <person name="Han J."/>
            <person name="Detter J.C."/>
            <person name="Han C."/>
            <person name="Tapia R."/>
            <person name="Chen A."/>
            <person name="Kyrpides N."/>
            <person name="Mavromatis K."/>
            <person name="Markowitz V."/>
            <person name="Szeto E."/>
            <person name="Ivanova N."/>
            <person name="Pagani I."/>
            <person name="Pati A."/>
            <person name="Goodwin L."/>
            <person name="Nordberg H.P."/>
            <person name="Cantor M.N."/>
            <person name="Hua S.X."/>
            <person name="Woyke T."/>
            <person name="Kerfeld C.A."/>
        </authorList>
    </citation>
    <scope>NUCLEOTIDE SEQUENCE [LARGE SCALE GENOMIC DNA]</scope>
    <source>
        <strain evidence="8">ATCC 27169 / PCC 6605</strain>
    </source>
</reference>
<dbReference type="CDD" id="cd03428">
    <property type="entry name" value="NUDIX_Ap4A_Nudt2"/>
    <property type="match status" value="1"/>
</dbReference>
<dbReference type="GO" id="GO:0000166">
    <property type="term" value="F:nucleotide binding"/>
    <property type="evidence" value="ECO:0007669"/>
    <property type="project" value="UniProtKB-KW"/>
</dbReference>
<dbReference type="RefSeq" id="WP_015160123.1">
    <property type="nucleotide sequence ID" value="NC_019697.1"/>
</dbReference>
<dbReference type="PROSITE" id="PS51462">
    <property type="entry name" value="NUDIX"/>
    <property type="match status" value="1"/>
</dbReference>
<name>K9UGM4_CHAP6</name>
<evidence type="ECO:0000313" key="7">
    <source>
        <dbReference type="EMBL" id="AFY93980.1"/>
    </source>
</evidence>
<dbReference type="Gene3D" id="3.90.79.10">
    <property type="entry name" value="Nucleoside Triphosphate Pyrophosphohydrolase"/>
    <property type="match status" value="1"/>
</dbReference>
<dbReference type="STRING" id="1173020.Cha6605_2948"/>
<dbReference type="Pfam" id="PF00293">
    <property type="entry name" value="NUDIX"/>
    <property type="match status" value="1"/>
</dbReference>
<keyword evidence="3" id="KW-0547">Nucleotide-binding</keyword>
<dbReference type="InterPro" id="IPR020084">
    <property type="entry name" value="NUDIX_hydrolase_CS"/>
</dbReference>
<dbReference type="InterPro" id="IPR000086">
    <property type="entry name" value="NUDIX_hydrolase_dom"/>
</dbReference>
<dbReference type="GO" id="GO:0006167">
    <property type="term" value="P:AMP biosynthetic process"/>
    <property type="evidence" value="ECO:0007669"/>
    <property type="project" value="TreeGrafter"/>
</dbReference>
<dbReference type="KEGG" id="cmp:Cha6605_2948"/>
<sequence>MINKATIDLSVGVPDCQIFEAKEYSSIKFGKIYPRHFGDAFLLPPEFLIVSISSISMQQIKSCGFILFRGDRSELPKSFLLMKHRERYDLPKGHVEPGESDLECAIRETTEETGIAASKIEIEPEFQYRSIYYPQYARFNNEVVEKTLIIFLGWVAPQTSITTTEHLGYEWIDWHPPHQIQAQTIDPLLAEVSAYFIKKQLG</sequence>
<dbReference type="PANTHER" id="PTHR21340:SF0">
    <property type="entry name" value="BIS(5'-NUCLEOSYL)-TETRAPHOSPHATASE [ASYMMETRICAL]"/>
    <property type="match status" value="1"/>
</dbReference>